<proteinExistence type="predicted"/>
<dbReference type="VEuPathDB" id="VectorBase:ISCW015421"/>
<dbReference type="SMART" id="SM00192">
    <property type="entry name" value="LDLa"/>
    <property type="match status" value="6"/>
</dbReference>
<dbReference type="SUPFAM" id="SSF49785">
    <property type="entry name" value="Galactose-binding domain-like"/>
    <property type="match status" value="2"/>
</dbReference>
<evidence type="ECO:0000256" key="4">
    <source>
        <dbReference type="PROSITE-ProRule" id="PRU00124"/>
    </source>
</evidence>
<dbReference type="Gene3D" id="4.10.400.10">
    <property type="entry name" value="Low-density Lipoprotein Receptor"/>
    <property type="match status" value="6"/>
</dbReference>
<dbReference type="Gene3D" id="3.10.100.10">
    <property type="entry name" value="Mannose-Binding Protein A, subunit A"/>
    <property type="match status" value="1"/>
</dbReference>
<keyword evidence="1" id="KW-0433">Leucine-rich repeat</keyword>
<feature type="signal peptide" evidence="6">
    <location>
        <begin position="1"/>
        <end position="21"/>
    </location>
</feature>
<dbReference type="PROSITE" id="PS50022">
    <property type="entry name" value="FA58C_3"/>
    <property type="match status" value="1"/>
</dbReference>
<dbReference type="PROSITE" id="PS01180">
    <property type="entry name" value="CUB"/>
    <property type="match status" value="3"/>
</dbReference>
<dbReference type="Gene3D" id="2.60.120.290">
    <property type="entry name" value="Spermadhesin, CUB domain"/>
    <property type="match status" value="3"/>
</dbReference>
<dbReference type="VEuPathDB" id="VectorBase:ISCP_013274"/>
<dbReference type="PANTHER" id="PTHR19324:SF33">
    <property type="entry name" value="MUCIN-5AC"/>
    <property type="match status" value="1"/>
</dbReference>
<dbReference type="CDD" id="cd00112">
    <property type="entry name" value="LDLa"/>
    <property type="match status" value="5"/>
</dbReference>
<dbReference type="InterPro" id="IPR002172">
    <property type="entry name" value="LDrepeatLR_classA_rpt"/>
</dbReference>
<dbReference type="FunFam" id="3.80.10.10:FF:002494">
    <property type="entry name" value="GPR insulin like receptor 1"/>
    <property type="match status" value="1"/>
</dbReference>
<feature type="disulfide bond" evidence="4">
    <location>
        <begin position="1680"/>
        <end position="1698"/>
    </location>
</feature>
<dbReference type="Pfam" id="PF00059">
    <property type="entry name" value="Lectin_C"/>
    <property type="match status" value="1"/>
</dbReference>
<evidence type="ECO:0000259" key="8">
    <source>
        <dbReference type="PROSITE" id="PS50022"/>
    </source>
</evidence>
<reference evidence="10" key="1">
    <citation type="submission" date="2019-04" db="EMBL/GenBank/DDBJ databases">
        <title>An insight into the mialome of Ixodes scapularis.</title>
        <authorList>
            <person name="Ribeiro J.M."/>
            <person name="Mather T.N."/>
            <person name="Karim S."/>
        </authorList>
    </citation>
    <scope>NUCLEOTIDE SEQUENCE</scope>
</reference>
<evidence type="ECO:0000256" key="2">
    <source>
        <dbReference type="ARBA" id="ARBA00022737"/>
    </source>
</evidence>
<feature type="transmembrane region" description="Helical" evidence="5">
    <location>
        <begin position="2342"/>
        <end position="2367"/>
    </location>
</feature>
<dbReference type="Pfam" id="PF16977">
    <property type="entry name" value="ApeC"/>
    <property type="match status" value="1"/>
</dbReference>
<keyword evidence="6" id="KW-0732">Signal</keyword>
<feature type="disulfide bond" evidence="4">
    <location>
        <begin position="1595"/>
        <end position="1607"/>
    </location>
</feature>
<evidence type="ECO:0000256" key="3">
    <source>
        <dbReference type="ARBA" id="ARBA00023157"/>
    </source>
</evidence>
<feature type="domain" description="F5/8 type C" evidence="8">
    <location>
        <begin position="929"/>
        <end position="1083"/>
    </location>
</feature>
<feature type="disulfide bond" evidence="4">
    <location>
        <begin position="1998"/>
        <end position="2016"/>
    </location>
</feature>
<feature type="chain" id="PRO_5020035221" evidence="6">
    <location>
        <begin position="22"/>
        <end position="2404"/>
    </location>
</feature>
<dbReference type="InterPro" id="IPR036055">
    <property type="entry name" value="LDL_receptor-like_sf"/>
</dbReference>
<dbReference type="PRINTS" id="PR00261">
    <property type="entry name" value="LDLRECEPTOR"/>
</dbReference>
<dbReference type="InterPro" id="IPR016186">
    <property type="entry name" value="C-type_lectin-like/link_sf"/>
</dbReference>
<dbReference type="Gene3D" id="2.60.120.260">
    <property type="entry name" value="Galactose-binding domain-like"/>
    <property type="match status" value="3"/>
</dbReference>
<feature type="disulfide bond" evidence="4">
    <location>
        <begin position="1602"/>
        <end position="1620"/>
    </location>
</feature>
<evidence type="ECO:0000256" key="5">
    <source>
        <dbReference type="SAM" id="Phobius"/>
    </source>
</evidence>
<dbReference type="Pfam" id="PF00431">
    <property type="entry name" value="CUB"/>
    <property type="match status" value="3"/>
</dbReference>
<dbReference type="SUPFAM" id="SSF52058">
    <property type="entry name" value="L domain-like"/>
    <property type="match status" value="1"/>
</dbReference>
<dbReference type="VEuPathDB" id="VectorBase:ISCP_002530"/>
<dbReference type="SMART" id="SM00231">
    <property type="entry name" value="FA58C"/>
    <property type="match status" value="1"/>
</dbReference>
<dbReference type="InterPro" id="IPR001304">
    <property type="entry name" value="C-type_lectin-like"/>
</dbReference>
<dbReference type="SUPFAM" id="SSF81321">
    <property type="entry name" value="Family A G protein-coupled receptor-like"/>
    <property type="match status" value="1"/>
</dbReference>
<dbReference type="SUPFAM" id="SSF57424">
    <property type="entry name" value="LDL receptor-like module"/>
    <property type="match status" value="5"/>
</dbReference>
<dbReference type="Gene3D" id="1.20.1070.10">
    <property type="entry name" value="Rhodopsin 7-helix transmembrane proteins"/>
    <property type="match status" value="1"/>
</dbReference>
<dbReference type="VEuPathDB" id="VectorBase:ISCW013383"/>
<dbReference type="InterPro" id="IPR008979">
    <property type="entry name" value="Galactose-bd-like_sf"/>
</dbReference>
<keyword evidence="5" id="KW-0472">Membrane</keyword>
<dbReference type="VEuPathDB" id="VectorBase:ISCW015422"/>
<dbReference type="FunFam" id="2.60.120.260:FF:000298">
    <property type="entry name" value="CUB domaincontaining protein"/>
    <property type="match status" value="1"/>
</dbReference>
<dbReference type="SUPFAM" id="SSF49854">
    <property type="entry name" value="Spermadhesin, CUB domain"/>
    <property type="match status" value="4"/>
</dbReference>
<dbReference type="Gene3D" id="3.80.10.10">
    <property type="entry name" value="Ribonuclease Inhibitor"/>
    <property type="match status" value="2"/>
</dbReference>
<protein>
    <submittedName>
        <fullName evidence="10">Putative relaxin receptor-like protein</fullName>
    </submittedName>
</protein>
<feature type="disulfide bond" evidence="4">
    <location>
        <begin position="1564"/>
        <end position="1582"/>
    </location>
</feature>
<dbReference type="CDD" id="cd00041">
    <property type="entry name" value="CUB"/>
    <property type="match status" value="3"/>
</dbReference>
<dbReference type="PANTHER" id="PTHR19324">
    <property type="entry name" value="PERFORIN-LIKE PROTEIN 1"/>
    <property type="match status" value="1"/>
</dbReference>
<dbReference type="PROSITE" id="PS50041">
    <property type="entry name" value="C_TYPE_LECTIN_2"/>
    <property type="match status" value="1"/>
</dbReference>
<dbReference type="VEuPathDB" id="VectorBase:ISCI012140"/>
<dbReference type="SUPFAM" id="SSF56436">
    <property type="entry name" value="C-type lectin-like"/>
    <property type="match status" value="1"/>
</dbReference>
<sequence length="2404" mass="269874">MRRSTELKLGISLWRSLVVLACQIAFTRVSGHLNRSNCNDLWVHHKVRTSGTYQIDVDGQGPLKPIWVDCEMGDGRELFQVLTIVHHSLEETQQVRGKEPPGSYSRNVTYGEATEQHLVRLIDSMFSCQQFVRWDCKGAMFGFWYPPGLDSWWVGRNWQDQFYWGGAETDSRSCGCHPHCLRTPRNSTCNCDANVKQVWLEDAGLLLDASRLPVLQLRFGDTGEANEAGKHTLGPLVCRATGHVDVFRGSFVAPVTITSSGYPSAYPPPFHRYLWTVAIEPGDVMELIFLEYDVLHWGAYNAVPGCGSVVVVSAWRESDGRRVRIERQDSAPPYFISDGSRTLMNLTFTTCNQVMKKTLQKKGFMAELRRAECAGCEAGLGFNSSETLCESSCGVIASYGYPYPPVSYESPGYHQHTWVLRVSPKRIVRLQFNDFDVAGTPGSRNCSEDWGIVSVFSGDNTSDASSLVGGYCNLNRQGLVFSETNVMTVVFQTRFRKIGNSRGFHATFREFLPDLAPEKADTDKLVNVAQGKPALQNTTYEHYDAQLAVDGNEESSFSAGSCVSTEFIKDPWWQVNLQKEHLIYAVEIHNMVENVELPSPTPATWPPGSYGLPMPVSGCPSSVGFTWATGCRFHDIAYDVVEDDKIRHWSDGMKLKGGLQEDGGVEQCFCVKKDEAPPSNATTPWSPGNYCILQVGDTCPDGFQSGYITWMDQQPTAPDAHNRVSGTVPRGRYTAHNTTLYFCCRNDGSPDVAIRLPTDLPFYLLQYDAGTCQKVQGMSVFEQSFHFMEDDVGARSPLDTDAPGGMPKFKEGHPRVDSTLFDRGLVLYYCYYDVAESLRGFRVMVDNTGLVSTFDRYYDEKNYGIPHAIEENFLHAFTCALYPITSPSFRVLRLNCTQPVLGQYVTLQIFGRQDTLRFCEFKVFAQESCGQPLGMASEEIFDTQLHASSIDDSGPYHFTNARLNAEYGWCAGPSDAQRYLQVDLQNHTRITGIILQGMSTPVKSGYVIAFHLTFSNDSIYWTSEEQPVGHRKVYTCHQCELSTFTADQGVRYNLLRGIVARYVKLQVLKWNKAPCLRLELIGCRSQVNCGAVLEDSEGAIASPNHPFYYGQDKSCWWKILPPPGKHVWLSFIIFDLAQREASSRAGQCQDQLLLYPGHSAKSNCSDSILSPNGHTFPKEIISNGPMEIHLKTCFRYSLSRFSGFYATYKITDCPGCGMGDYHCASPHVCDSNCGHIFSIDYPKPYMNNHRCTWLIMAPPSHYINITFHDFDLPSAEHCSTDFLEFYDGKDQEQENLIGRYCNNSVPPRNVVSSWNTLSIVFTTDGKGTGRGFALSYQALSFQLPPDLNQLYFDNPQECPTNWKFYNDHCYNMYEETDPLQWYEAEAKCGALGKGRSGHLVSILDEKEMAIIHYFLTDIWKAHKKSLYIGLTDAAGEGFYRWSDGNPMSYSDWAYAGHGMSSQPDWVAYEDCTMLRVDSGHSTAHWHDIPCSLGKHSLGTLGRAPAVDGSNWRSLDDLPITTINSYLCKMRSHKADNDPGPPPLYRYMKPLVSAVQVAPEKYFVCRNKEVISVVNVCDQIRDCRDGSDESGCGVTCPDGSFRCTSGKCVSIGAFCDFKDDCGDSSDESQCDYIECNRTEYRCKNGQCISMAHRCDLLPDCHDSSDEQECQGQCNVNVTFQCYDGTCIPKNAVCDGHRDCPGKYHEDEQEGCHLVKEEDRQGLEEEKKKCDNKPRKTCEDLYLQDGIRHSGHYLIDADGAEGPILPFTVHCIMGSTVDDVRTVVHHDSEQRIYVRSAVEGPGTYARAITYDVGWLQMKALIGVSQRCRQYVKWECSGVGAGFGYSDERPLSWWESVNEEPQFYWGGGGDNLTCGCFPDCISSDQRCNCDSTAEFHWLEDSGYIDDKDKLPIRKVRFGNTYKTGQAGYHTIGPLECFKQVSSMEECDSSQNYLRCRTGHFVNISTKCLYGFDQFGFQAGCRDVSHLRGCENVVCPEDYVKCTNSYCIPSHFLCDGKWDCIGGEDEIECSNYICPGRYKCRNQSSCVALHQLCDGVRQCKHGDDEHLCDLRCPSACECRGHFVKCIEKNLVALPDDLSHLVRKLNFSFNRLDILTSNFSPFKRLGELILQYNGLTVLPSNKFIELKNLYLLDLRNNRIVQIETAAFAGLKNVRFLHLENNPILSEIKAGAFVGLNKLTFLNLSGMALSGLKRNTFVGLDKVTTLNLKNNKLEYVEDGAFQGLKSVTSLDIQGNDIQQFSHEMFHGLQSIESLFSDSFKFCCLASPQVSFDYCLPPADEISSCEDLMSSPVQRSFLWVLGVVALLGNVFVIVWRLKTKNSNPVSSTLILSLGCADFFMGIYLIVIASVDIYYRGRYIQNSDVWRNSALCKFCGFLSTLSSESSIPSRWC</sequence>
<accession>A0A4D5RU98</accession>
<dbReference type="InterPro" id="IPR032675">
    <property type="entry name" value="LRR_dom_sf"/>
</dbReference>
<feature type="disulfide bond" evidence="4">
    <location>
        <begin position="1576"/>
        <end position="1591"/>
    </location>
</feature>
<evidence type="ECO:0000259" key="9">
    <source>
        <dbReference type="PROSITE" id="PS50041"/>
    </source>
</evidence>
<evidence type="ECO:0000256" key="1">
    <source>
        <dbReference type="ARBA" id="ARBA00022614"/>
    </source>
</evidence>
<dbReference type="EMBL" id="GHJT01006807">
    <property type="protein sequence ID" value="MOY40778.1"/>
    <property type="molecule type" value="Transcribed_RNA"/>
</dbReference>
<evidence type="ECO:0000259" key="7">
    <source>
        <dbReference type="PROSITE" id="PS01180"/>
    </source>
</evidence>
<feature type="domain" description="CUB" evidence="7">
    <location>
        <begin position="1089"/>
        <end position="1211"/>
    </location>
</feature>
<dbReference type="InterPro" id="IPR031569">
    <property type="entry name" value="ApeC"/>
</dbReference>
<feature type="disulfide bond" evidence="4">
    <location>
        <begin position="1641"/>
        <end position="1659"/>
    </location>
</feature>
<dbReference type="PROSITE" id="PS50068">
    <property type="entry name" value="LDLRA_2"/>
    <property type="match status" value="6"/>
</dbReference>
<dbReference type="VEuPathDB" id="VectorBase:ISCW012140"/>
<dbReference type="Pfam" id="PF13855">
    <property type="entry name" value="LRR_8"/>
    <property type="match status" value="2"/>
</dbReference>
<feature type="disulfide bond" evidence="4">
    <location>
        <begin position="2049"/>
        <end position="2064"/>
    </location>
</feature>
<keyword evidence="3 4" id="KW-1015">Disulfide bond</keyword>
<feature type="domain" description="CUB" evidence="7">
    <location>
        <begin position="376"/>
        <end position="511"/>
    </location>
</feature>
<dbReference type="Pfam" id="PF00057">
    <property type="entry name" value="Ldl_recept_a"/>
    <property type="match status" value="5"/>
</dbReference>
<dbReference type="InterPro" id="IPR003591">
    <property type="entry name" value="Leu-rich_rpt_typical-subtyp"/>
</dbReference>
<feature type="disulfide bond" evidence="4">
    <location>
        <begin position="2010"/>
        <end position="2025"/>
    </location>
</feature>
<dbReference type="SMART" id="SM00042">
    <property type="entry name" value="CUB"/>
    <property type="match status" value="3"/>
</dbReference>
<dbReference type="VEuPathDB" id="VectorBase:ISCI015422"/>
<dbReference type="CDD" id="cd00057">
    <property type="entry name" value="FA58C"/>
    <property type="match status" value="1"/>
</dbReference>
<dbReference type="SMART" id="SM00034">
    <property type="entry name" value="CLECT"/>
    <property type="match status" value="1"/>
</dbReference>
<dbReference type="OrthoDB" id="26719at2759"/>
<dbReference type="InterPro" id="IPR023415">
    <property type="entry name" value="LDLR_class-A_CS"/>
</dbReference>
<organism evidence="10">
    <name type="scientific">Ixodes scapularis</name>
    <name type="common">Black-legged tick</name>
    <name type="synonym">Deer tick</name>
    <dbReference type="NCBI Taxonomy" id="6945"/>
    <lineage>
        <taxon>Eukaryota</taxon>
        <taxon>Metazoa</taxon>
        <taxon>Ecdysozoa</taxon>
        <taxon>Arthropoda</taxon>
        <taxon>Chelicerata</taxon>
        <taxon>Arachnida</taxon>
        <taxon>Acari</taxon>
        <taxon>Parasitiformes</taxon>
        <taxon>Ixodida</taxon>
        <taxon>Ixodoidea</taxon>
        <taxon>Ixodidae</taxon>
        <taxon>Ixodinae</taxon>
        <taxon>Ixodes</taxon>
    </lineage>
</organism>
<dbReference type="InterPro" id="IPR035914">
    <property type="entry name" value="Sperma_CUB_dom_sf"/>
</dbReference>
<feature type="disulfide bond" evidence="4">
    <location>
        <begin position="1653"/>
        <end position="1668"/>
    </location>
</feature>
<keyword evidence="5" id="KW-1133">Transmembrane helix</keyword>
<name>A0A4D5RU98_IXOSC</name>
<evidence type="ECO:0000313" key="10">
    <source>
        <dbReference type="EMBL" id="MOY40778.1"/>
    </source>
</evidence>
<feature type="transmembrane region" description="Helical" evidence="5">
    <location>
        <begin position="2310"/>
        <end position="2330"/>
    </location>
</feature>
<feature type="disulfide bond" evidence="4">
    <location>
        <begin position="1991"/>
        <end position="2003"/>
    </location>
</feature>
<feature type="disulfide bond" evidence="4">
    <location>
        <begin position="1634"/>
        <end position="1646"/>
    </location>
</feature>
<dbReference type="VEuPathDB" id="VectorBase:ISCI013383"/>
<dbReference type="PROSITE" id="PS01209">
    <property type="entry name" value="LDLRA_1"/>
    <property type="match status" value="4"/>
</dbReference>
<evidence type="ECO:0000256" key="6">
    <source>
        <dbReference type="SAM" id="SignalP"/>
    </source>
</evidence>
<dbReference type="PROSITE" id="PS01285">
    <property type="entry name" value="FA58C_1"/>
    <property type="match status" value="1"/>
</dbReference>
<dbReference type="FunFam" id="4.10.400.10:FF:000163">
    <property type="entry name" value="Complement factor I"/>
    <property type="match status" value="1"/>
</dbReference>
<dbReference type="FunFam" id="4.10.400.10:FF:000309">
    <property type="entry name" value="GPR insulin like receptor 1"/>
    <property type="match status" value="1"/>
</dbReference>
<feature type="disulfide bond" evidence="4">
    <location>
        <begin position="1614"/>
        <end position="1629"/>
    </location>
</feature>
<keyword evidence="10" id="KW-0675">Receptor</keyword>
<dbReference type="Pfam" id="PF00754">
    <property type="entry name" value="F5_F8_type_C"/>
    <property type="match status" value="1"/>
</dbReference>
<dbReference type="FunFam" id="2.60.120.290:FF:000005">
    <property type="entry name" value="Procollagen C-endopeptidase enhancer 1"/>
    <property type="match status" value="1"/>
</dbReference>
<dbReference type="Gene3D" id="2.60.120.1000">
    <property type="match status" value="2"/>
</dbReference>
<dbReference type="SMART" id="SM00369">
    <property type="entry name" value="LRR_TYP"/>
    <property type="match status" value="7"/>
</dbReference>
<dbReference type="InterPro" id="IPR001611">
    <property type="entry name" value="Leu-rich_rpt"/>
</dbReference>
<keyword evidence="2" id="KW-0677">Repeat</keyword>
<dbReference type="VEuPathDB" id="VectorBase:ISCI015421"/>
<keyword evidence="5" id="KW-0812">Transmembrane</keyword>
<dbReference type="InterPro" id="IPR000421">
    <property type="entry name" value="FA58C"/>
</dbReference>
<feature type="domain" description="CUB" evidence="7">
    <location>
        <begin position="1223"/>
        <end position="1339"/>
    </location>
</feature>
<dbReference type="InterPro" id="IPR000859">
    <property type="entry name" value="CUB_dom"/>
</dbReference>
<dbReference type="VEuPathDB" id="VectorBase:ISCW015420"/>
<dbReference type="InterPro" id="IPR016187">
    <property type="entry name" value="CTDL_fold"/>
</dbReference>
<comment type="caution">
    <text evidence="4">Lacks conserved residue(s) required for the propagation of feature annotation.</text>
</comment>
<feature type="domain" description="C-type lectin" evidence="9">
    <location>
        <begin position="1365"/>
        <end position="1491"/>
    </location>
</feature>
<dbReference type="VEuPathDB" id="VectorBase:ISCI015420"/>